<name>A0A8J7S5W3_METVO</name>
<dbReference type="Gene3D" id="3.40.1390.30">
    <property type="entry name" value="NIF3 (NGG1p interacting factor 3)-like"/>
    <property type="match status" value="2"/>
</dbReference>
<dbReference type="PANTHER" id="PTHR13799">
    <property type="entry name" value="NGG1 INTERACTING FACTOR 3"/>
    <property type="match status" value="1"/>
</dbReference>
<dbReference type="SUPFAM" id="SSF102705">
    <property type="entry name" value="NIF3 (NGG1p interacting factor 3)-like"/>
    <property type="match status" value="1"/>
</dbReference>
<dbReference type="GO" id="GO:0005737">
    <property type="term" value="C:cytoplasm"/>
    <property type="evidence" value="ECO:0007669"/>
    <property type="project" value="TreeGrafter"/>
</dbReference>
<dbReference type="InterPro" id="IPR036069">
    <property type="entry name" value="DUF34/NIF3_sf"/>
</dbReference>
<accession>A0A8J7S5W3</accession>
<keyword evidence="2 3" id="KW-0479">Metal-binding</keyword>
<dbReference type="GO" id="GO:0046872">
    <property type="term" value="F:metal ion binding"/>
    <property type="evidence" value="ECO:0007669"/>
    <property type="project" value="UniProtKB-KW"/>
</dbReference>
<dbReference type="EMBL" id="JAGGMV010000006">
    <property type="protein sequence ID" value="MBP2202095.1"/>
    <property type="molecule type" value="Genomic_DNA"/>
</dbReference>
<evidence type="ECO:0000256" key="1">
    <source>
        <dbReference type="ARBA" id="ARBA00006964"/>
    </source>
</evidence>
<organism evidence="4 5">
    <name type="scientific">Methanococcus voltae</name>
    <dbReference type="NCBI Taxonomy" id="2188"/>
    <lineage>
        <taxon>Archaea</taxon>
        <taxon>Methanobacteriati</taxon>
        <taxon>Methanobacteriota</taxon>
        <taxon>Methanomada group</taxon>
        <taxon>Methanococci</taxon>
        <taxon>Methanococcales</taxon>
        <taxon>Methanococcaceae</taxon>
        <taxon>Methanococcus</taxon>
    </lineage>
</organism>
<evidence type="ECO:0000256" key="2">
    <source>
        <dbReference type="ARBA" id="ARBA00022723"/>
    </source>
</evidence>
<dbReference type="Proteomes" id="UP000740329">
    <property type="component" value="Unassembled WGS sequence"/>
</dbReference>
<proteinExistence type="inferred from homology"/>
<dbReference type="Pfam" id="PF01784">
    <property type="entry name" value="DUF34_NIF3"/>
    <property type="match status" value="1"/>
</dbReference>
<dbReference type="InterPro" id="IPR002678">
    <property type="entry name" value="DUF34/NIF3"/>
</dbReference>
<dbReference type="RefSeq" id="WP_209591616.1">
    <property type="nucleotide sequence ID" value="NZ_JAGGMU010000007.1"/>
</dbReference>
<dbReference type="OrthoDB" id="85198at2157"/>
<comment type="caution">
    <text evidence="4">The sequence shown here is derived from an EMBL/GenBank/DDBJ whole genome shotgun (WGS) entry which is preliminary data.</text>
</comment>
<dbReference type="FunFam" id="3.40.1390.30:FF:000001">
    <property type="entry name" value="GTP cyclohydrolase 1 type 2"/>
    <property type="match status" value="1"/>
</dbReference>
<evidence type="ECO:0000256" key="3">
    <source>
        <dbReference type="PIRSR" id="PIRSR602678-1"/>
    </source>
</evidence>
<dbReference type="PANTHER" id="PTHR13799:SF14">
    <property type="entry name" value="GTP CYCLOHYDROLASE 1 TYPE 2 HOMOLOG"/>
    <property type="match status" value="1"/>
</dbReference>
<feature type="binding site" evidence="3">
    <location>
        <position position="66"/>
    </location>
    <ligand>
        <name>a divalent metal cation</name>
        <dbReference type="ChEBI" id="CHEBI:60240"/>
        <label>1</label>
    </ligand>
</feature>
<sequence>MVTAEEIIEHIEKYAPKELAIPGDNIGIQVCGSKNTEITRIGIALDPSLRVIEKALENNVDFIFTHHPIMKDPVKTFQGPLYEKLKILMCNNIVLYSAHTNLDICKDGLNDELAKLFQLKDVNNLYENGLGRLGTFNGNFEDIIAITEQNICKNPEIVFCNNSATLEKRRLKVAVLSGYGLSQKSIEYVSKVADVYISGDLTHHSKILAEESNLCVIDGTHYGTEVYGLKKFIDKLKELDCNVISLDF</sequence>
<dbReference type="NCBIfam" id="TIGR00486">
    <property type="entry name" value="YbgI_SA1388"/>
    <property type="match status" value="1"/>
</dbReference>
<evidence type="ECO:0000313" key="5">
    <source>
        <dbReference type="Proteomes" id="UP000740329"/>
    </source>
</evidence>
<dbReference type="AlphaFoldDB" id="A0A8J7S5W3"/>
<feature type="binding site" evidence="3">
    <location>
        <position position="225"/>
    </location>
    <ligand>
        <name>a divalent metal cation</name>
        <dbReference type="ChEBI" id="CHEBI:60240"/>
        <label>1</label>
    </ligand>
</feature>
<evidence type="ECO:0000313" key="4">
    <source>
        <dbReference type="EMBL" id="MBP2202095.1"/>
    </source>
</evidence>
<gene>
    <name evidence="4" type="ORF">J3E07_001536</name>
</gene>
<feature type="binding site" evidence="3">
    <location>
        <position position="221"/>
    </location>
    <ligand>
        <name>a divalent metal cation</name>
        <dbReference type="ChEBI" id="CHEBI:60240"/>
        <label>1</label>
    </ligand>
</feature>
<feature type="binding site" evidence="3">
    <location>
        <position position="103"/>
    </location>
    <ligand>
        <name>a divalent metal cation</name>
        <dbReference type="ChEBI" id="CHEBI:60240"/>
        <label>1</label>
    </ligand>
</feature>
<feature type="binding site" evidence="3">
    <location>
        <position position="67"/>
    </location>
    <ligand>
        <name>a divalent metal cation</name>
        <dbReference type="ChEBI" id="CHEBI:60240"/>
        <label>1</label>
    </ligand>
</feature>
<comment type="similarity">
    <text evidence="1">Belongs to the GTP cyclohydrolase I type 2/NIF3 family.</text>
</comment>
<reference evidence="4" key="1">
    <citation type="submission" date="2021-03" db="EMBL/GenBank/DDBJ databases">
        <title>Genomic Encyclopedia of Type Strains, Phase IV (KMG-V): Genome sequencing to study the core and pangenomes of soil and plant-associated prokaryotes.</title>
        <authorList>
            <person name="Whitman W."/>
        </authorList>
    </citation>
    <scope>NUCLEOTIDE SEQUENCE</scope>
    <source>
        <strain evidence="4">C4</strain>
    </source>
</reference>
<protein>
    <submittedName>
        <fullName evidence="4">Dinuclear metal center YbgI/SA1388 family protein</fullName>
    </submittedName>
</protein>